<dbReference type="FunFam" id="3.30.465.10:FF:000017">
    <property type="entry name" value="Xanthine dehydrogenase, FAD binding subunit"/>
    <property type="match status" value="1"/>
</dbReference>
<evidence type="ECO:0000259" key="4">
    <source>
        <dbReference type="PROSITE" id="PS51387"/>
    </source>
</evidence>
<reference evidence="5 6" key="1">
    <citation type="submission" date="2018-06" db="EMBL/GenBank/DDBJ databases">
        <title>Genomic Encyclopedia of Archaeal and Bacterial Type Strains, Phase II (KMG-II): from individual species to whole genera.</title>
        <authorList>
            <person name="Goeker M."/>
        </authorList>
    </citation>
    <scope>NUCLEOTIDE SEQUENCE [LARGE SCALE GENOMIC DNA]</scope>
    <source>
        <strain evidence="5 6">DSM 13087</strain>
    </source>
</reference>
<keyword evidence="1" id="KW-0285">Flavoprotein</keyword>
<dbReference type="Gene3D" id="3.30.43.10">
    <property type="entry name" value="Uridine Diphospho-n-acetylenolpyruvylglucosamine Reductase, domain 2"/>
    <property type="match status" value="1"/>
</dbReference>
<dbReference type="InterPro" id="IPR036318">
    <property type="entry name" value="FAD-bd_PCMH-like_sf"/>
</dbReference>
<organism evidence="5 6">
    <name type="scientific">Roseinatronobacter thiooxidans</name>
    <dbReference type="NCBI Taxonomy" id="121821"/>
    <lineage>
        <taxon>Bacteria</taxon>
        <taxon>Pseudomonadati</taxon>
        <taxon>Pseudomonadota</taxon>
        <taxon>Alphaproteobacteria</taxon>
        <taxon>Rhodobacterales</taxon>
        <taxon>Paracoccaceae</taxon>
        <taxon>Roseinatronobacter</taxon>
    </lineage>
</organism>
<dbReference type="GO" id="GO:0016491">
    <property type="term" value="F:oxidoreductase activity"/>
    <property type="evidence" value="ECO:0007669"/>
    <property type="project" value="UniProtKB-KW"/>
</dbReference>
<evidence type="ECO:0000313" key="6">
    <source>
        <dbReference type="Proteomes" id="UP000249364"/>
    </source>
</evidence>
<dbReference type="Pfam" id="PF00941">
    <property type="entry name" value="FAD_binding_5"/>
    <property type="match status" value="1"/>
</dbReference>
<keyword evidence="6" id="KW-1185">Reference proteome</keyword>
<protein>
    <submittedName>
        <fullName evidence="5">Carbon-monoxide dehydrogenase medium subunit</fullName>
    </submittedName>
</protein>
<dbReference type="SUPFAM" id="SSF56176">
    <property type="entry name" value="FAD-binding/transporter-associated domain-like"/>
    <property type="match status" value="1"/>
</dbReference>
<dbReference type="Pfam" id="PF03450">
    <property type="entry name" value="CO_deh_flav_C"/>
    <property type="match status" value="1"/>
</dbReference>
<dbReference type="PROSITE" id="PS51387">
    <property type="entry name" value="FAD_PCMH"/>
    <property type="match status" value="1"/>
</dbReference>
<dbReference type="InterPro" id="IPR051312">
    <property type="entry name" value="Diverse_Substr_Oxidored"/>
</dbReference>
<dbReference type="AlphaFoldDB" id="A0A2W7PSD4"/>
<evidence type="ECO:0000256" key="3">
    <source>
        <dbReference type="ARBA" id="ARBA00023002"/>
    </source>
</evidence>
<accession>A0A2W7PSD4</accession>
<keyword evidence="2" id="KW-0274">FAD</keyword>
<dbReference type="InterPro" id="IPR016166">
    <property type="entry name" value="FAD-bd_PCMH"/>
</dbReference>
<dbReference type="InterPro" id="IPR016169">
    <property type="entry name" value="FAD-bd_PCMH_sub2"/>
</dbReference>
<comment type="caution">
    <text evidence="5">The sequence shown here is derived from an EMBL/GenBank/DDBJ whole genome shotgun (WGS) entry which is preliminary data.</text>
</comment>
<dbReference type="EMBL" id="QKZQ01000017">
    <property type="protein sequence ID" value="PZX38303.1"/>
    <property type="molecule type" value="Genomic_DNA"/>
</dbReference>
<evidence type="ECO:0000256" key="2">
    <source>
        <dbReference type="ARBA" id="ARBA00022827"/>
    </source>
</evidence>
<evidence type="ECO:0000256" key="1">
    <source>
        <dbReference type="ARBA" id="ARBA00022630"/>
    </source>
</evidence>
<feature type="domain" description="FAD-binding PCMH-type" evidence="4">
    <location>
        <begin position="1"/>
        <end position="177"/>
    </location>
</feature>
<dbReference type="Gene3D" id="3.30.465.10">
    <property type="match status" value="1"/>
</dbReference>
<gene>
    <name evidence="5" type="ORF">LY56_03006</name>
</gene>
<dbReference type="SUPFAM" id="SSF55447">
    <property type="entry name" value="CO dehydrogenase flavoprotein C-terminal domain-like"/>
    <property type="match status" value="1"/>
</dbReference>
<dbReference type="PANTHER" id="PTHR42659">
    <property type="entry name" value="XANTHINE DEHYDROGENASE SUBUNIT C-RELATED"/>
    <property type="match status" value="1"/>
</dbReference>
<dbReference type="RefSeq" id="WP_111361367.1">
    <property type="nucleotide sequence ID" value="NZ_QKZQ01000017.1"/>
</dbReference>
<evidence type="ECO:0000313" key="5">
    <source>
        <dbReference type="EMBL" id="PZX38303.1"/>
    </source>
</evidence>
<dbReference type="OrthoDB" id="9793944at2"/>
<keyword evidence="3" id="KW-0560">Oxidoreductase</keyword>
<dbReference type="InterPro" id="IPR016167">
    <property type="entry name" value="FAD-bd_PCMH_sub1"/>
</dbReference>
<dbReference type="PANTHER" id="PTHR42659:SF2">
    <property type="entry name" value="XANTHINE DEHYDROGENASE SUBUNIT C-RELATED"/>
    <property type="match status" value="1"/>
</dbReference>
<dbReference type="InterPro" id="IPR036683">
    <property type="entry name" value="CO_DH_flav_C_dom_sf"/>
</dbReference>
<sequence length="276" mass="28929">MKASVAGYARAQSLDHAFNLLHSALGEAVVIAGGQSLVASLNLRLSEEALLVDIRHLPELRGIGVRDGFLRLGALTRHVELASDPLVGEHVPLLAQAAPLIAHAAIRSRGTLGGSLANADPAAELPACMIALGAEILVRSAQGERRIPAHSFFEGLFTTALEESEIIIAVDVPLKAAGDQHVIQELTRRSGDYAIVGLAGVKSVNGVRLAYFGVSDKPVLAAGAMDILNSGGSIDDAVAALRGDLDPESDPHASAEYRRHLAAVLMRRVMVDLTNS</sequence>
<name>A0A2W7PSD4_9RHOB</name>
<dbReference type="SMART" id="SM01092">
    <property type="entry name" value="CO_deh_flav_C"/>
    <property type="match status" value="1"/>
</dbReference>
<dbReference type="Gene3D" id="3.30.390.50">
    <property type="entry name" value="CO dehydrogenase flavoprotein, C-terminal domain"/>
    <property type="match status" value="1"/>
</dbReference>
<dbReference type="GO" id="GO:0071949">
    <property type="term" value="F:FAD binding"/>
    <property type="evidence" value="ECO:0007669"/>
    <property type="project" value="InterPro"/>
</dbReference>
<dbReference type="InterPro" id="IPR005107">
    <property type="entry name" value="CO_DH_flav_C"/>
</dbReference>
<dbReference type="InterPro" id="IPR002346">
    <property type="entry name" value="Mopterin_DH_FAD-bd"/>
</dbReference>
<dbReference type="Proteomes" id="UP000249364">
    <property type="component" value="Unassembled WGS sequence"/>
</dbReference>
<proteinExistence type="predicted"/>